<evidence type="ECO:0000256" key="3">
    <source>
        <dbReference type="ARBA" id="ARBA00023285"/>
    </source>
</evidence>
<proteinExistence type="predicted"/>
<dbReference type="GO" id="GO:0031419">
    <property type="term" value="F:cobalamin binding"/>
    <property type="evidence" value="ECO:0007669"/>
    <property type="project" value="UniProtKB-KW"/>
</dbReference>
<accession>A0A1G6QS44</accession>
<name>A0A1G6QS44_9BACT</name>
<evidence type="ECO:0000256" key="2">
    <source>
        <dbReference type="ARBA" id="ARBA00023235"/>
    </source>
</evidence>
<organism evidence="4 5">
    <name type="scientific">Williamwhitmania taraxaci</name>
    <dbReference type="NCBI Taxonomy" id="1640674"/>
    <lineage>
        <taxon>Bacteria</taxon>
        <taxon>Pseudomonadati</taxon>
        <taxon>Bacteroidota</taxon>
        <taxon>Bacteroidia</taxon>
        <taxon>Bacteroidales</taxon>
        <taxon>Williamwhitmaniaceae</taxon>
        <taxon>Williamwhitmania</taxon>
    </lineage>
</organism>
<dbReference type="Proteomes" id="UP000199452">
    <property type="component" value="Unassembled WGS sequence"/>
</dbReference>
<keyword evidence="2" id="KW-0413">Isomerase</keyword>
<dbReference type="InterPro" id="IPR016176">
    <property type="entry name" value="Cbl-dep_enz_cat"/>
</dbReference>
<dbReference type="Gene3D" id="3.90.970.10">
    <property type="match status" value="1"/>
</dbReference>
<evidence type="ECO:0000313" key="5">
    <source>
        <dbReference type="Proteomes" id="UP000199452"/>
    </source>
</evidence>
<keyword evidence="1" id="KW-0846">Cobalamin</keyword>
<keyword evidence="3" id="KW-0170">Cobalt</keyword>
<dbReference type="PIRSF" id="PIRSF001495">
    <property type="entry name" value="Met_asp_mut_epsi"/>
    <property type="match status" value="1"/>
</dbReference>
<sequence length="483" mass="53984">MEIKNKKWDRDFFFKERLNILSQWPTGNEVDLKDAFRFHHCMHPLKNASNKAMEALKTGKTMMCPSTGKDTIEAHKGLLLYMQEEAKVEFVTTYIDSLTRNSKFALAKQELEKAIKTGSPRLNGFPVVEHGIAGNREVINALKIPALLFGPTPDARLAHEIGLAGGHTGYSGGPMISFWNYTKNVPVENIIYNFQYINRLMGHYEEHGVPMLYCVSGAMPATSPPSLMITPEIIEVLIAAEQGVKHVQLNCWVQGHFAQDLGMIVTFKKLAREYLDRFGHTDVKLTTYCVSPTGRFPLAQDQVYGLISYYSVLAVLGQVQLVGSRTIDEAHHIPTKEGTAHSFRCAAMAINMLQPQNFNVLDNIDVKTEAYYIEIETRAMLEKVLELGKGDIVVGTKLGVAAGILDQPYSTSQLVHSKVLGVKDATGAARFYDFGNLPFDAEIRNFHRSKINEREKILGKKIDYDILVKDLTAVSDGAILPRY</sequence>
<evidence type="ECO:0000256" key="1">
    <source>
        <dbReference type="ARBA" id="ARBA00022628"/>
    </source>
</evidence>
<evidence type="ECO:0000313" key="4">
    <source>
        <dbReference type="EMBL" id="SDC95189.1"/>
    </source>
</evidence>
<dbReference type="AlphaFoldDB" id="A0A1G6QS44"/>
<dbReference type="RefSeq" id="WP_092440133.1">
    <property type="nucleotide sequence ID" value="NZ_FMYP01000065.1"/>
</dbReference>
<dbReference type="Pfam" id="PF06368">
    <property type="entry name" value="Met_asp_mut_E"/>
    <property type="match status" value="1"/>
</dbReference>
<keyword evidence="5" id="KW-1185">Reference proteome</keyword>
<dbReference type="InterPro" id="IPR006396">
    <property type="entry name" value="Glu_mut_E"/>
</dbReference>
<dbReference type="STRING" id="1640674.SAMN05216323_106513"/>
<dbReference type="Gene3D" id="3.20.20.240">
    <property type="entry name" value="Methylmalonyl-CoA mutase"/>
    <property type="match status" value="1"/>
</dbReference>
<reference evidence="4 5" key="1">
    <citation type="submission" date="2016-09" db="EMBL/GenBank/DDBJ databases">
        <authorList>
            <person name="Capua I."/>
            <person name="De Benedictis P."/>
            <person name="Joannis T."/>
            <person name="Lombin L.H."/>
            <person name="Cattoli G."/>
        </authorList>
    </citation>
    <scope>NUCLEOTIDE SEQUENCE [LARGE SCALE GENOMIC DNA]</scope>
    <source>
        <strain evidence="4 5">A7P-90m</strain>
    </source>
</reference>
<protein>
    <submittedName>
        <fullName evidence="4">Glutamate mutase subunit E</fullName>
    </submittedName>
</protein>
<dbReference type="GO" id="GO:0050097">
    <property type="term" value="F:methylaspartate mutase activity"/>
    <property type="evidence" value="ECO:0007669"/>
    <property type="project" value="InterPro"/>
</dbReference>
<dbReference type="GO" id="GO:0019670">
    <property type="term" value="P:anaerobic L-glutamate catabolic process"/>
    <property type="evidence" value="ECO:0007669"/>
    <property type="project" value="InterPro"/>
</dbReference>
<dbReference type="InterPro" id="IPR014714">
    <property type="entry name" value="Glu_mut_E_C_dom_sf"/>
</dbReference>
<dbReference type="SUPFAM" id="SSF51703">
    <property type="entry name" value="Cobalamin (vitamin B12)-dependent enzymes"/>
    <property type="match status" value="1"/>
</dbReference>
<dbReference type="OrthoDB" id="9763360at2"/>
<gene>
    <name evidence="4" type="ORF">SAMN05216323_106513</name>
</gene>
<dbReference type="EMBL" id="FMYP01000065">
    <property type="protein sequence ID" value="SDC95189.1"/>
    <property type="molecule type" value="Genomic_DNA"/>
</dbReference>